<dbReference type="AlphaFoldDB" id="A0A3N4HM97"/>
<evidence type="ECO:0000313" key="5">
    <source>
        <dbReference type="Proteomes" id="UP000275078"/>
    </source>
</evidence>
<reference evidence="4 5" key="1">
    <citation type="journal article" date="2018" name="Nat. Ecol. Evol.">
        <title>Pezizomycetes genomes reveal the molecular basis of ectomycorrhizal truffle lifestyle.</title>
        <authorList>
            <person name="Murat C."/>
            <person name="Payen T."/>
            <person name="Noel B."/>
            <person name="Kuo A."/>
            <person name="Morin E."/>
            <person name="Chen J."/>
            <person name="Kohler A."/>
            <person name="Krizsan K."/>
            <person name="Balestrini R."/>
            <person name="Da Silva C."/>
            <person name="Montanini B."/>
            <person name="Hainaut M."/>
            <person name="Levati E."/>
            <person name="Barry K.W."/>
            <person name="Belfiori B."/>
            <person name="Cichocki N."/>
            <person name="Clum A."/>
            <person name="Dockter R.B."/>
            <person name="Fauchery L."/>
            <person name="Guy J."/>
            <person name="Iotti M."/>
            <person name="Le Tacon F."/>
            <person name="Lindquist E.A."/>
            <person name="Lipzen A."/>
            <person name="Malagnac F."/>
            <person name="Mello A."/>
            <person name="Molinier V."/>
            <person name="Miyauchi S."/>
            <person name="Poulain J."/>
            <person name="Riccioni C."/>
            <person name="Rubini A."/>
            <person name="Sitrit Y."/>
            <person name="Splivallo R."/>
            <person name="Traeger S."/>
            <person name="Wang M."/>
            <person name="Zifcakova L."/>
            <person name="Wipf D."/>
            <person name="Zambonelli A."/>
            <person name="Paolocci F."/>
            <person name="Nowrousian M."/>
            <person name="Ottonello S."/>
            <person name="Baldrian P."/>
            <person name="Spatafora J.W."/>
            <person name="Henrissat B."/>
            <person name="Nagy L.G."/>
            <person name="Aury J.M."/>
            <person name="Wincker P."/>
            <person name="Grigoriev I.V."/>
            <person name="Bonfante P."/>
            <person name="Martin F.M."/>
        </authorList>
    </citation>
    <scope>NUCLEOTIDE SEQUENCE [LARGE SCALE GENOMIC DNA]</scope>
    <source>
        <strain evidence="4 5">RN42</strain>
    </source>
</reference>
<organism evidence="4 5">
    <name type="scientific">Ascobolus immersus RN42</name>
    <dbReference type="NCBI Taxonomy" id="1160509"/>
    <lineage>
        <taxon>Eukaryota</taxon>
        <taxon>Fungi</taxon>
        <taxon>Dikarya</taxon>
        <taxon>Ascomycota</taxon>
        <taxon>Pezizomycotina</taxon>
        <taxon>Pezizomycetes</taxon>
        <taxon>Pezizales</taxon>
        <taxon>Ascobolaceae</taxon>
        <taxon>Ascobolus</taxon>
    </lineage>
</organism>
<comment type="cofactor">
    <cofactor evidence="1">
        <name>a divalent metal cation</name>
        <dbReference type="ChEBI" id="CHEBI:60240"/>
    </cofactor>
</comment>
<keyword evidence="2" id="KW-0479">Metal-binding</keyword>
<evidence type="ECO:0000313" key="4">
    <source>
        <dbReference type="EMBL" id="RPA74036.1"/>
    </source>
</evidence>
<protein>
    <recommendedName>
        <fullName evidence="3">DDE Tnp4 domain-containing protein</fullName>
    </recommendedName>
</protein>
<evidence type="ECO:0000259" key="3">
    <source>
        <dbReference type="Pfam" id="PF13359"/>
    </source>
</evidence>
<name>A0A3N4HM97_ASCIM</name>
<feature type="domain" description="DDE Tnp4" evidence="3">
    <location>
        <begin position="79"/>
        <end position="236"/>
    </location>
</feature>
<proteinExistence type="predicted"/>
<dbReference type="OrthoDB" id="5407659at2759"/>
<gene>
    <name evidence="4" type="ORF">BJ508DRAFT_215714</name>
</gene>
<keyword evidence="5" id="KW-1185">Reference proteome</keyword>
<sequence>MLLARLSSHNRLKDLHLQYGWDIARTSYIVKATLQIIDRQWSHLLVFDSVRLTPEKLHGFAEVIQQKSQCPLNSVFGFIDGTIRKVARPTRYQKSVYNGWKRMHALKYHAVVTPDGIIAHLFGPIEGRRHDRHLWNESKLMDQLIEHAKGPDGRPLQIYGDPAYGVNRHLLSPFKSYRITHLQKLFNKRMSKVRIVVEWVFKEIVTLFPHLDWFKNQKILLSPLGLQFRVAVILHNAHVCLHRPQIPQYFQRENGRVIPSAGLVEPPTLEEYFHYNLE</sequence>
<evidence type="ECO:0000256" key="1">
    <source>
        <dbReference type="ARBA" id="ARBA00001968"/>
    </source>
</evidence>
<dbReference type="Proteomes" id="UP000275078">
    <property type="component" value="Unassembled WGS sequence"/>
</dbReference>
<dbReference type="Pfam" id="PF13359">
    <property type="entry name" value="DDE_Tnp_4"/>
    <property type="match status" value="1"/>
</dbReference>
<dbReference type="InterPro" id="IPR027806">
    <property type="entry name" value="HARBI1_dom"/>
</dbReference>
<accession>A0A3N4HM97</accession>
<dbReference type="EMBL" id="ML119802">
    <property type="protein sequence ID" value="RPA74036.1"/>
    <property type="molecule type" value="Genomic_DNA"/>
</dbReference>
<dbReference type="STRING" id="1160509.A0A3N4HM97"/>
<dbReference type="GO" id="GO:0046872">
    <property type="term" value="F:metal ion binding"/>
    <property type="evidence" value="ECO:0007669"/>
    <property type="project" value="UniProtKB-KW"/>
</dbReference>
<evidence type="ECO:0000256" key="2">
    <source>
        <dbReference type="ARBA" id="ARBA00022723"/>
    </source>
</evidence>